<evidence type="ECO:0000256" key="1">
    <source>
        <dbReference type="SAM" id="SignalP"/>
    </source>
</evidence>
<dbReference type="PROSITE" id="PS51257">
    <property type="entry name" value="PROKAR_LIPOPROTEIN"/>
    <property type="match status" value="1"/>
</dbReference>
<feature type="chain" id="PRO_5047354935" description="Lipoprotein" evidence="1">
    <location>
        <begin position="20"/>
        <end position="150"/>
    </location>
</feature>
<evidence type="ECO:0000313" key="3">
    <source>
        <dbReference type="Proteomes" id="UP001380186"/>
    </source>
</evidence>
<keyword evidence="3" id="KW-1185">Reference proteome</keyword>
<sequence length="150" mass="17320">MKKLLLALFFMTLISCSKKMNFVKTIKITPDCTLGFLKYDKEMDLFYQPYLIQKNKATAIKNYDINNGFNSGYSDLKVSPNKSYFIIENIIKGYSDDGTEKKLHENYLCSIVSIKGDSIIVGSLQDRCDGYWNINNQFIFENEIVFDGKQ</sequence>
<dbReference type="RefSeq" id="WP_235130212.1">
    <property type="nucleotide sequence ID" value="NZ_AP029022.1"/>
</dbReference>
<evidence type="ECO:0000313" key="2">
    <source>
        <dbReference type="EMBL" id="BEV03711.1"/>
    </source>
</evidence>
<feature type="signal peptide" evidence="1">
    <location>
        <begin position="1"/>
        <end position="19"/>
    </location>
</feature>
<proteinExistence type="predicted"/>
<name>A0ABM8K467_9FLAO</name>
<accession>A0ABM8K467</accession>
<organism evidence="2 3">
    <name type="scientific">Chryseobacterium gambrini</name>
    <dbReference type="NCBI Taxonomy" id="373672"/>
    <lineage>
        <taxon>Bacteria</taxon>
        <taxon>Pseudomonadati</taxon>
        <taxon>Bacteroidota</taxon>
        <taxon>Flavobacteriia</taxon>
        <taxon>Flavobacteriales</taxon>
        <taxon>Weeksellaceae</taxon>
        <taxon>Chryseobacterium group</taxon>
        <taxon>Chryseobacterium</taxon>
    </lineage>
</organism>
<evidence type="ECO:0008006" key="4">
    <source>
        <dbReference type="Google" id="ProtNLM"/>
    </source>
</evidence>
<keyword evidence="1" id="KW-0732">Signal</keyword>
<dbReference type="EMBL" id="AP029022">
    <property type="protein sequence ID" value="BEV03711.1"/>
    <property type="molecule type" value="Genomic_DNA"/>
</dbReference>
<dbReference type="Proteomes" id="UP001380186">
    <property type="component" value="Chromosome"/>
</dbReference>
<gene>
    <name evidence="2" type="ORF">CRDW_10850</name>
</gene>
<protein>
    <recommendedName>
        <fullName evidence="4">Lipoprotein</fullName>
    </recommendedName>
</protein>
<reference evidence="2 3" key="1">
    <citation type="journal article" date="2020" name="Microbes Environ.">
        <title>Synthetic bacterial community of duckweed: a simple and stable system to study plant-microbe interactions.</title>
        <authorList>
            <person name="Ishizawa H."/>
            <person name="Tada M."/>
            <person name="Kuroda M."/>
            <person name="Inoue D."/>
            <person name="Futamata H."/>
            <person name="Ike M."/>
        </authorList>
    </citation>
    <scope>NUCLEOTIDE SEQUENCE [LARGE SCALE GENOMIC DNA]</scope>
    <source>
        <strain evidence="2 3">DW100</strain>
    </source>
</reference>